<sequence>MDEAIKQEARQIISQNLLNDSVPSLADASFSEREQLAEIHKQIELKKQYRDSLRSLNLGLYALKQGMCRNGSDALGDQLVKDYHSSIRQALEKQRKASQGLEELCHEYTLLGNSRQALVEQAELQKLQSVLRLQEQVRVKLASTRVVKQWEREKATLLSEQKEMSKLEVVGQELMQKRKEMLERKHIEVANTLICIGEALEKAEELRTKLAEITRKHRDDLHEDQPSDADMRTEDGKKDSVAGEIDKDTNSAPMFDSIDWNLGSVNMDLRLDLNFKNPNDFPDILTHLSAINTSKYQIKKATQHFAGKGSKQYQQMLEERKKSSKQDNKQIAGKTPFPEYTNGDDTTGAKKIKMNNSTEKIIRQQVVGYNEDENAKAIVMHDKNQLQPRVLLTTLKCVPKKNNETMANPQHRVSRKKPSMSTQHEGAVNQGSKTSLTLERNGSPMAEIGQQDVKKDQQIESVQNPISDNNESTPMDVELDGNQDDESTADNTSLDFAMQSGSSEFDMNFSDDLQPNSGTNQEDDLDFLSINPGRVTRSKGQKKKTNNAKSSGSGDDMDTFDFTFGESNSSESLDQPDDLF</sequence>
<feature type="compositionally biased region" description="Basic and acidic residues" evidence="1">
    <location>
        <begin position="318"/>
        <end position="328"/>
    </location>
</feature>
<evidence type="ECO:0000256" key="1">
    <source>
        <dbReference type="SAM" id="MobiDB-lite"/>
    </source>
</evidence>
<dbReference type="EnsemblMetazoa" id="ACUA012547-RA">
    <property type="protein sequence ID" value="ACUA012547-PA"/>
    <property type="gene ID" value="ACUA012547"/>
</dbReference>
<feature type="compositionally biased region" description="Polar residues" evidence="1">
    <location>
        <begin position="502"/>
        <end position="520"/>
    </location>
</feature>
<feature type="region of interest" description="Disordered" evidence="1">
    <location>
        <begin position="401"/>
        <end position="438"/>
    </location>
</feature>
<feature type="compositionally biased region" description="Polar residues" evidence="1">
    <location>
        <begin position="464"/>
        <end position="473"/>
    </location>
</feature>
<feature type="compositionally biased region" description="Low complexity" evidence="1">
    <location>
        <begin position="550"/>
        <end position="565"/>
    </location>
</feature>
<accession>A0A182M965</accession>
<feature type="compositionally biased region" description="Basic and acidic residues" evidence="1">
    <location>
        <begin position="217"/>
        <end position="249"/>
    </location>
</feature>
<evidence type="ECO:0000313" key="2">
    <source>
        <dbReference type="EnsemblMetazoa" id="ACUA012547-PA"/>
    </source>
</evidence>
<dbReference type="EMBL" id="AXCM01000817">
    <property type="status" value="NOT_ANNOTATED_CDS"/>
    <property type="molecule type" value="Genomic_DNA"/>
</dbReference>
<feature type="region of interest" description="Disordered" evidence="1">
    <location>
        <begin position="217"/>
        <end position="250"/>
    </location>
</feature>
<reference evidence="3" key="1">
    <citation type="submission" date="2013-09" db="EMBL/GenBank/DDBJ databases">
        <title>The Genome Sequence of Anopheles culicifacies species A.</title>
        <authorList>
            <consortium name="The Broad Institute Genomics Platform"/>
            <person name="Neafsey D.E."/>
            <person name="Besansky N."/>
            <person name="Howell P."/>
            <person name="Walton C."/>
            <person name="Young S.K."/>
            <person name="Zeng Q."/>
            <person name="Gargeya S."/>
            <person name="Fitzgerald M."/>
            <person name="Haas B."/>
            <person name="Abouelleil A."/>
            <person name="Allen A.W."/>
            <person name="Alvarado L."/>
            <person name="Arachchi H.M."/>
            <person name="Berlin A.M."/>
            <person name="Chapman S.B."/>
            <person name="Gainer-Dewar J."/>
            <person name="Goldberg J."/>
            <person name="Griggs A."/>
            <person name="Gujja S."/>
            <person name="Hansen M."/>
            <person name="Howarth C."/>
            <person name="Imamovic A."/>
            <person name="Ireland A."/>
            <person name="Larimer J."/>
            <person name="McCowan C."/>
            <person name="Murphy C."/>
            <person name="Pearson M."/>
            <person name="Poon T.W."/>
            <person name="Priest M."/>
            <person name="Roberts A."/>
            <person name="Saif S."/>
            <person name="Shea T."/>
            <person name="Sisk P."/>
            <person name="Sykes S."/>
            <person name="Wortman J."/>
            <person name="Nusbaum C."/>
            <person name="Birren B."/>
        </authorList>
    </citation>
    <scope>NUCLEOTIDE SEQUENCE [LARGE SCALE GENOMIC DNA]</scope>
    <source>
        <strain evidence="3">A-37</strain>
    </source>
</reference>
<feature type="compositionally biased region" description="Basic residues" evidence="1">
    <location>
        <begin position="536"/>
        <end position="546"/>
    </location>
</feature>
<reference evidence="2" key="2">
    <citation type="submission" date="2020-05" db="UniProtKB">
        <authorList>
            <consortium name="EnsemblMetazoa"/>
        </authorList>
    </citation>
    <scope>IDENTIFICATION</scope>
    <source>
        <strain evidence="2">A-37</strain>
    </source>
</reference>
<feature type="compositionally biased region" description="Acidic residues" evidence="1">
    <location>
        <begin position="477"/>
        <end position="488"/>
    </location>
</feature>
<dbReference type="Proteomes" id="UP000075883">
    <property type="component" value="Unassembled WGS sequence"/>
</dbReference>
<feature type="compositionally biased region" description="Polar residues" evidence="1">
    <location>
        <begin position="419"/>
        <end position="438"/>
    </location>
</feature>
<keyword evidence="3" id="KW-1185">Reference proteome</keyword>
<dbReference type="AlphaFoldDB" id="A0A182M965"/>
<evidence type="ECO:0000313" key="3">
    <source>
        <dbReference type="Proteomes" id="UP000075883"/>
    </source>
</evidence>
<feature type="region of interest" description="Disordered" evidence="1">
    <location>
        <begin position="464"/>
        <end position="490"/>
    </location>
</feature>
<feature type="region of interest" description="Disordered" evidence="1">
    <location>
        <begin position="502"/>
        <end position="580"/>
    </location>
</feature>
<dbReference type="VEuPathDB" id="VectorBase:ACUA012547"/>
<protein>
    <submittedName>
        <fullName evidence="2">Uncharacterized protein</fullName>
    </submittedName>
</protein>
<proteinExistence type="predicted"/>
<name>A0A182M965_9DIPT</name>
<organism evidence="2 3">
    <name type="scientific">Anopheles culicifacies</name>
    <dbReference type="NCBI Taxonomy" id="139723"/>
    <lineage>
        <taxon>Eukaryota</taxon>
        <taxon>Metazoa</taxon>
        <taxon>Ecdysozoa</taxon>
        <taxon>Arthropoda</taxon>
        <taxon>Hexapoda</taxon>
        <taxon>Insecta</taxon>
        <taxon>Pterygota</taxon>
        <taxon>Neoptera</taxon>
        <taxon>Endopterygota</taxon>
        <taxon>Diptera</taxon>
        <taxon>Nematocera</taxon>
        <taxon>Culicoidea</taxon>
        <taxon>Culicidae</taxon>
        <taxon>Anophelinae</taxon>
        <taxon>Anopheles</taxon>
        <taxon>culicifacies species complex</taxon>
    </lineage>
</organism>
<feature type="region of interest" description="Disordered" evidence="1">
    <location>
        <begin position="318"/>
        <end position="352"/>
    </location>
</feature>